<sequence>FSASWSIPFLARGIAAQGDAKALNVQKLSRRAMSVKLVNPDNPYQNVNRALKYAVLFIGLVFLAYFLFETLVAVKVHAAQYVLVGLAQCVFYLLLLAFGEQFGFTPAFLLAAGATIALTALYAGVVFGRQYRLRAGVVFLATYGLLYVLMRMEDFALMVGALTAFVAIAFTMYLTRNISWYGDHRTMPSTK</sequence>
<keyword evidence="1" id="KW-0472">Membrane</keyword>
<reference evidence="2" key="1">
    <citation type="journal article" date="2020" name="mSystems">
        <title>Genome- and Community-Level Interaction Insights into Carbon Utilization and Element Cycling Functions of Hydrothermarchaeota in Hydrothermal Sediment.</title>
        <authorList>
            <person name="Zhou Z."/>
            <person name="Liu Y."/>
            <person name="Xu W."/>
            <person name="Pan J."/>
            <person name="Luo Z.H."/>
            <person name="Li M."/>
        </authorList>
    </citation>
    <scope>NUCLEOTIDE SEQUENCE [LARGE SCALE GENOMIC DNA]</scope>
    <source>
        <strain evidence="2">HyVt-489</strain>
    </source>
</reference>
<evidence type="ECO:0000256" key="1">
    <source>
        <dbReference type="SAM" id="Phobius"/>
    </source>
</evidence>
<feature type="transmembrane region" description="Helical" evidence="1">
    <location>
        <begin position="131"/>
        <end position="149"/>
    </location>
</feature>
<name>A0A7C3CB36_9PROT</name>
<evidence type="ECO:0000313" key="2">
    <source>
        <dbReference type="EMBL" id="HFB54800.1"/>
    </source>
</evidence>
<protein>
    <submittedName>
        <fullName evidence="2">Cell envelope integrity protein CreD</fullName>
    </submittedName>
</protein>
<dbReference type="Proteomes" id="UP000886042">
    <property type="component" value="Unassembled WGS sequence"/>
</dbReference>
<dbReference type="Pfam" id="PF06123">
    <property type="entry name" value="CreD"/>
    <property type="match status" value="1"/>
</dbReference>
<organism evidence="2">
    <name type="scientific">Hellea balneolensis</name>
    <dbReference type="NCBI Taxonomy" id="287478"/>
    <lineage>
        <taxon>Bacteria</taxon>
        <taxon>Pseudomonadati</taxon>
        <taxon>Pseudomonadota</taxon>
        <taxon>Alphaproteobacteria</taxon>
        <taxon>Maricaulales</taxon>
        <taxon>Robiginitomaculaceae</taxon>
        <taxon>Hellea</taxon>
    </lineage>
</organism>
<feature type="transmembrane region" description="Helical" evidence="1">
    <location>
        <begin position="80"/>
        <end position="98"/>
    </location>
</feature>
<feature type="transmembrane region" description="Helical" evidence="1">
    <location>
        <begin position="104"/>
        <end position="124"/>
    </location>
</feature>
<keyword evidence="1" id="KW-1133">Transmembrane helix</keyword>
<dbReference type="PANTHER" id="PTHR30092">
    <property type="entry name" value="INNER MEMBRANE PROTEIN CRED"/>
    <property type="match status" value="1"/>
</dbReference>
<dbReference type="InterPro" id="IPR010364">
    <property type="entry name" value="Uncharacterised_IM_CreD"/>
</dbReference>
<proteinExistence type="predicted"/>
<dbReference type="AlphaFoldDB" id="A0A7C3CB36"/>
<accession>A0A7C3CB36</accession>
<feature type="transmembrane region" description="Helical" evidence="1">
    <location>
        <begin position="155"/>
        <end position="175"/>
    </location>
</feature>
<feature type="transmembrane region" description="Helical" evidence="1">
    <location>
        <begin position="50"/>
        <end position="68"/>
    </location>
</feature>
<dbReference type="EMBL" id="DRMN01000176">
    <property type="protein sequence ID" value="HFB54800.1"/>
    <property type="molecule type" value="Genomic_DNA"/>
</dbReference>
<keyword evidence="1" id="KW-0812">Transmembrane</keyword>
<dbReference type="GO" id="GO:0005886">
    <property type="term" value="C:plasma membrane"/>
    <property type="evidence" value="ECO:0007669"/>
    <property type="project" value="TreeGrafter"/>
</dbReference>
<feature type="non-terminal residue" evidence="2">
    <location>
        <position position="1"/>
    </location>
</feature>
<dbReference type="PANTHER" id="PTHR30092:SF0">
    <property type="entry name" value="INNER MEMBRANE PROTEIN CRED"/>
    <property type="match status" value="1"/>
</dbReference>
<comment type="caution">
    <text evidence="2">The sequence shown here is derived from an EMBL/GenBank/DDBJ whole genome shotgun (WGS) entry which is preliminary data.</text>
</comment>
<gene>
    <name evidence="2" type="ORF">ENJ46_02660</name>
</gene>